<accession>A0A270NBH2</accession>
<name>A0A270NBH2_STEMA</name>
<keyword evidence="1" id="KW-0812">Transmembrane</keyword>
<dbReference type="EMBL" id="NJGC01000021">
    <property type="protein sequence ID" value="PAM69120.1"/>
    <property type="molecule type" value="Genomic_DNA"/>
</dbReference>
<evidence type="ECO:0000313" key="2">
    <source>
        <dbReference type="EMBL" id="PAM69120.1"/>
    </source>
</evidence>
<comment type="caution">
    <text evidence="2">The sequence shown here is derived from an EMBL/GenBank/DDBJ whole genome shotgun (WGS) entry which is preliminary data.</text>
</comment>
<sequence>MGLRPSVSAPEVRAVSFIVSNDIPPVLTRTFVGLGLVLLVSALLAYVGARRFLDAAVIADGRITHVDAVSVDRGGSRTSGVKFLYWVDFTTSSGQVMRFFAGRTSRRAYMTGDHVDVLYLPDRPDKALVRSLSSPWGLSIILGLGGGPFLLAVGFMHLPQAARAWRRRQLLRHGTRVQAKVRAIKRDLGVFSGGRHPFVIVCAWRDPETTRWHVFHSAYLWADPRGQVSGRELDAHVMPGNPRYYHVDTSFIRSAPAPAP</sequence>
<protein>
    <recommendedName>
        <fullName evidence="4">DUF3592 domain-containing protein</fullName>
    </recommendedName>
</protein>
<keyword evidence="1" id="KW-1133">Transmembrane helix</keyword>
<feature type="transmembrane region" description="Helical" evidence="1">
    <location>
        <begin position="26"/>
        <end position="47"/>
    </location>
</feature>
<dbReference type="Proteomes" id="UP000216433">
    <property type="component" value="Unassembled WGS sequence"/>
</dbReference>
<gene>
    <name evidence="2" type="ORF">CEK00_16690</name>
</gene>
<dbReference type="AlphaFoldDB" id="A0A270NBH2"/>
<organism evidence="2 3">
    <name type="scientific">Stenotrophomonas maltophilia</name>
    <name type="common">Pseudomonas maltophilia</name>
    <name type="synonym">Xanthomonas maltophilia</name>
    <dbReference type="NCBI Taxonomy" id="40324"/>
    <lineage>
        <taxon>Bacteria</taxon>
        <taxon>Pseudomonadati</taxon>
        <taxon>Pseudomonadota</taxon>
        <taxon>Gammaproteobacteria</taxon>
        <taxon>Lysobacterales</taxon>
        <taxon>Lysobacteraceae</taxon>
        <taxon>Stenotrophomonas</taxon>
        <taxon>Stenotrophomonas maltophilia group</taxon>
    </lineage>
</organism>
<feature type="transmembrane region" description="Helical" evidence="1">
    <location>
        <begin position="136"/>
        <end position="158"/>
    </location>
</feature>
<evidence type="ECO:0000313" key="3">
    <source>
        <dbReference type="Proteomes" id="UP000216433"/>
    </source>
</evidence>
<proteinExistence type="predicted"/>
<keyword evidence="1" id="KW-0472">Membrane</keyword>
<evidence type="ECO:0000256" key="1">
    <source>
        <dbReference type="SAM" id="Phobius"/>
    </source>
</evidence>
<evidence type="ECO:0008006" key="4">
    <source>
        <dbReference type="Google" id="ProtNLM"/>
    </source>
</evidence>
<reference evidence="2 3" key="1">
    <citation type="submission" date="2017-06" db="EMBL/GenBank/DDBJ databases">
        <title>Genome sequencing and assembly of Stenotrophomonas maltophilia DF07.</title>
        <authorList>
            <person name="Iyer R."/>
        </authorList>
    </citation>
    <scope>NUCLEOTIDE SEQUENCE [LARGE SCALE GENOMIC DNA]</scope>
    <source>
        <strain evidence="2 3">DF07</strain>
    </source>
</reference>